<keyword evidence="4" id="KW-0812">Transmembrane</keyword>
<keyword evidence="16" id="KW-1185">Reference proteome</keyword>
<evidence type="ECO:0000256" key="4">
    <source>
        <dbReference type="ARBA" id="ARBA00022692"/>
    </source>
</evidence>
<dbReference type="GO" id="GO:0005789">
    <property type="term" value="C:endoplasmic reticulum membrane"/>
    <property type="evidence" value="ECO:0007669"/>
    <property type="project" value="UniProtKB-SubCell"/>
</dbReference>
<dbReference type="SMART" id="SM00212">
    <property type="entry name" value="UBCc"/>
    <property type="match status" value="1"/>
</dbReference>
<keyword evidence="9" id="KW-1133">Transmembrane helix</keyword>
<dbReference type="GO" id="GO:0061631">
    <property type="term" value="F:ubiquitin conjugating enzyme activity"/>
    <property type="evidence" value="ECO:0007669"/>
    <property type="project" value="UniProtKB-EC"/>
</dbReference>
<sequence>MSHIVFGRVIHSSLPSTTNFIMASKAAQKRLSKEYVAMQKEPPPFVWAAPDEKNILTWNYIIRGPPDSPFAGGEYHGVLLFPPEYPFKPPGIKMFTPSGRFQPDRKICFSMSDFHPGSWNPAWSVATILTGLLSFMLSDEMTTGSVTSSESHKRAFAARSHSWNITQQRFKDAFPEYCTPVMRDLPNMGEKERGKPDNPPIPNFVNPPPVSVSSSTSSFASITSTHSGTFSLPIILSPRSSHRRLAQAPSQANNTSNSNSLAKPDDPNRAAAPAPGWAAAWRHFFYEKWRLCAFIALAVMLSRFTTRT</sequence>
<evidence type="ECO:0000313" key="15">
    <source>
        <dbReference type="EMBL" id="PPQ69376.1"/>
    </source>
</evidence>
<evidence type="ECO:0000256" key="5">
    <source>
        <dbReference type="ARBA" id="ARBA00022741"/>
    </source>
</evidence>
<dbReference type="EMBL" id="NHYE01005574">
    <property type="protein sequence ID" value="PPQ69376.1"/>
    <property type="molecule type" value="Genomic_DNA"/>
</dbReference>
<keyword evidence="8" id="KW-0067">ATP-binding</keyword>
<dbReference type="InterPro" id="IPR000608">
    <property type="entry name" value="UBC"/>
</dbReference>
<dbReference type="FunCoup" id="A0A409VT61">
    <property type="interactions" value="664"/>
</dbReference>
<dbReference type="Proteomes" id="UP000284706">
    <property type="component" value="Unassembled WGS sequence"/>
</dbReference>
<organism evidence="15 16">
    <name type="scientific">Gymnopilus dilepis</name>
    <dbReference type="NCBI Taxonomy" id="231916"/>
    <lineage>
        <taxon>Eukaryota</taxon>
        <taxon>Fungi</taxon>
        <taxon>Dikarya</taxon>
        <taxon>Basidiomycota</taxon>
        <taxon>Agaricomycotina</taxon>
        <taxon>Agaricomycetes</taxon>
        <taxon>Agaricomycetidae</taxon>
        <taxon>Agaricales</taxon>
        <taxon>Agaricineae</taxon>
        <taxon>Hymenogastraceae</taxon>
        <taxon>Gymnopilus</taxon>
    </lineage>
</organism>
<dbReference type="STRING" id="231916.A0A409VT61"/>
<feature type="region of interest" description="Disordered" evidence="13">
    <location>
        <begin position="241"/>
        <end position="273"/>
    </location>
</feature>
<evidence type="ECO:0000256" key="2">
    <source>
        <dbReference type="ARBA" id="ARBA00012486"/>
    </source>
</evidence>
<accession>A0A409VT61</accession>
<dbReference type="InterPro" id="IPR016135">
    <property type="entry name" value="UBQ-conjugating_enzyme/RWD"/>
</dbReference>
<dbReference type="AlphaFoldDB" id="A0A409VT61"/>
<evidence type="ECO:0000256" key="13">
    <source>
        <dbReference type="SAM" id="MobiDB-lite"/>
    </source>
</evidence>
<dbReference type="Gene3D" id="3.10.110.10">
    <property type="entry name" value="Ubiquitin Conjugating Enzyme"/>
    <property type="match status" value="1"/>
</dbReference>
<feature type="domain" description="UBC core" evidence="14">
    <location>
        <begin position="26"/>
        <end position="183"/>
    </location>
</feature>
<feature type="compositionally biased region" description="Polar residues" evidence="13">
    <location>
        <begin position="248"/>
        <end position="261"/>
    </location>
</feature>
<dbReference type="Pfam" id="PF00179">
    <property type="entry name" value="UQ_con"/>
    <property type="match status" value="1"/>
</dbReference>
<evidence type="ECO:0000259" key="14">
    <source>
        <dbReference type="PROSITE" id="PS50127"/>
    </source>
</evidence>
<dbReference type="FunFam" id="3.10.110.10:FF:000023">
    <property type="entry name" value="Ubiquitin-conjugating enzyme E2 J2"/>
    <property type="match status" value="1"/>
</dbReference>
<comment type="caution">
    <text evidence="15">The sequence shown here is derived from an EMBL/GenBank/DDBJ whole genome shotgun (WGS) entry which is preliminary data.</text>
</comment>
<protein>
    <recommendedName>
        <fullName evidence="11">Ubiquitin-conjugating enzyme E2 6</fullName>
        <ecNumber evidence="2">2.3.2.23</ecNumber>
    </recommendedName>
    <alternativeName>
        <fullName evidence="12">E2 ubiquitin-conjugating enzyme 6</fullName>
    </alternativeName>
</protein>
<evidence type="ECO:0000256" key="3">
    <source>
        <dbReference type="ARBA" id="ARBA00022679"/>
    </source>
</evidence>
<evidence type="ECO:0000256" key="6">
    <source>
        <dbReference type="ARBA" id="ARBA00022786"/>
    </source>
</evidence>
<keyword evidence="6" id="KW-0833">Ubl conjugation pathway</keyword>
<evidence type="ECO:0000256" key="11">
    <source>
        <dbReference type="ARBA" id="ARBA00039885"/>
    </source>
</evidence>
<evidence type="ECO:0000256" key="7">
    <source>
        <dbReference type="ARBA" id="ARBA00022824"/>
    </source>
</evidence>
<dbReference type="GO" id="GO:0005524">
    <property type="term" value="F:ATP binding"/>
    <property type="evidence" value="ECO:0007669"/>
    <property type="project" value="UniProtKB-KW"/>
</dbReference>
<feature type="compositionally biased region" description="Pro residues" evidence="13">
    <location>
        <begin position="197"/>
        <end position="209"/>
    </location>
</feature>
<keyword evidence="10" id="KW-0472">Membrane</keyword>
<evidence type="ECO:0000256" key="8">
    <source>
        <dbReference type="ARBA" id="ARBA00022840"/>
    </source>
</evidence>
<dbReference type="EC" id="2.3.2.23" evidence="2"/>
<dbReference type="OrthoDB" id="1158011at2759"/>
<proteinExistence type="predicted"/>
<dbReference type="SUPFAM" id="SSF54495">
    <property type="entry name" value="UBC-like"/>
    <property type="match status" value="1"/>
</dbReference>
<keyword evidence="5" id="KW-0547">Nucleotide-binding</keyword>
<keyword evidence="3" id="KW-0808">Transferase</keyword>
<evidence type="ECO:0000256" key="9">
    <source>
        <dbReference type="ARBA" id="ARBA00022989"/>
    </source>
</evidence>
<dbReference type="InParanoid" id="A0A409VT61"/>
<name>A0A409VT61_9AGAR</name>
<dbReference type="CDD" id="cd23799">
    <property type="entry name" value="UBCc_UBE2J"/>
    <property type="match status" value="1"/>
</dbReference>
<dbReference type="InterPro" id="IPR050113">
    <property type="entry name" value="Ub_conjugating_enzyme"/>
</dbReference>
<gene>
    <name evidence="15" type="ORF">CVT26_002531</name>
</gene>
<dbReference type="PROSITE" id="PS50127">
    <property type="entry name" value="UBC_2"/>
    <property type="match status" value="1"/>
</dbReference>
<evidence type="ECO:0000256" key="12">
    <source>
        <dbReference type="ARBA" id="ARBA00042181"/>
    </source>
</evidence>
<evidence type="ECO:0000313" key="16">
    <source>
        <dbReference type="Proteomes" id="UP000284706"/>
    </source>
</evidence>
<evidence type="ECO:0000256" key="1">
    <source>
        <dbReference type="ARBA" id="ARBA00004586"/>
    </source>
</evidence>
<comment type="subcellular location">
    <subcellularLocation>
        <location evidence="1">Endoplasmic reticulum membrane</location>
    </subcellularLocation>
</comment>
<reference evidence="15 16" key="1">
    <citation type="journal article" date="2018" name="Evol. Lett.">
        <title>Horizontal gene cluster transfer increased hallucinogenic mushroom diversity.</title>
        <authorList>
            <person name="Reynolds H.T."/>
            <person name="Vijayakumar V."/>
            <person name="Gluck-Thaler E."/>
            <person name="Korotkin H.B."/>
            <person name="Matheny P.B."/>
            <person name="Slot J.C."/>
        </authorList>
    </citation>
    <scope>NUCLEOTIDE SEQUENCE [LARGE SCALE GENOMIC DNA]</scope>
    <source>
        <strain evidence="15 16">SRW20</strain>
    </source>
</reference>
<keyword evidence="7" id="KW-0256">Endoplasmic reticulum</keyword>
<feature type="region of interest" description="Disordered" evidence="13">
    <location>
        <begin position="185"/>
        <end position="209"/>
    </location>
</feature>
<evidence type="ECO:0000256" key="10">
    <source>
        <dbReference type="ARBA" id="ARBA00023136"/>
    </source>
</evidence>
<dbReference type="PANTHER" id="PTHR24067">
    <property type="entry name" value="UBIQUITIN-CONJUGATING ENZYME E2"/>
    <property type="match status" value="1"/>
</dbReference>